<gene>
    <name evidence="1" type="ORF">PGT21_028912</name>
</gene>
<reference evidence="1 2" key="1">
    <citation type="submission" date="2019-05" db="EMBL/GenBank/DDBJ databases">
        <title>Emergence of the Ug99 lineage of the wheat stem rust pathogen through somatic hybridization.</title>
        <authorList>
            <person name="Li F."/>
            <person name="Upadhyaya N.M."/>
            <person name="Sperschneider J."/>
            <person name="Matny O."/>
            <person name="Nguyen-Phuc H."/>
            <person name="Mago R."/>
            <person name="Raley C."/>
            <person name="Miller M.E."/>
            <person name="Silverstein K.A.T."/>
            <person name="Henningsen E."/>
            <person name="Hirsch C.D."/>
            <person name="Visser B."/>
            <person name="Pretorius Z.A."/>
            <person name="Steffenson B.J."/>
            <person name="Schwessinger B."/>
            <person name="Dodds P.N."/>
            <person name="Figueroa M."/>
        </authorList>
    </citation>
    <scope>NUCLEOTIDE SEQUENCE [LARGE SCALE GENOMIC DNA]</scope>
    <source>
        <strain evidence="1">21-0</strain>
    </source>
</reference>
<accession>A0A5B0MEN0</accession>
<dbReference type="AlphaFoldDB" id="A0A5B0MEN0"/>
<dbReference type="PANTHER" id="PTHR48159:SF1">
    <property type="entry name" value="MEMBRANE-ASSOCIATED GIANT PROTEIN ANTIGEN, PUTATIVE-RELATED"/>
    <property type="match status" value="1"/>
</dbReference>
<protein>
    <recommendedName>
        <fullName evidence="3">MULE transposase domain-containing protein</fullName>
    </recommendedName>
</protein>
<dbReference type="OrthoDB" id="2505909at2759"/>
<sequence>MKRPATIQRHLDFPTITDIFDVVPLPFTEEIAAPDDISVEPNALRLVRRMGGIPPSFPDHPHTFTIPGHTLEDAKAFVSAMQATILWTGSKKARNDPGVLAPGKSKPTGQRTENLFKLEYRCPRSGTYEPAPNSRKKVGSRKCGCLARFTITHHWQTNSLRVVWHWDHNHDPYSLEDMDKSRMPKVVEKWLDDRVVSGMGWNAIQKLLNCPDLFAIDPSVAIAESPSITYDHVRTRIRNRAMVLAKKHSNVFRSIEMWNRYLISQGWNTYLPFQEDSEYYTFAFQSPWQREMMLTYGQSMVMVDATHNSVSNYCFNDGRKVSLYTIIIRDPVVGKGLPVCWAFTSSEAT</sequence>
<evidence type="ECO:0008006" key="3">
    <source>
        <dbReference type="Google" id="ProtNLM"/>
    </source>
</evidence>
<proteinExistence type="predicted"/>
<organism evidence="1 2">
    <name type="scientific">Puccinia graminis f. sp. tritici</name>
    <dbReference type="NCBI Taxonomy" id="56615"/>
    <lineage>
        <taxon>Eukaryota</taxon>
        <taxon>Fungi</taxon>
        <taxon>Dikarya</taxon>
        <taxon>Basidiomycota</taxon>
        <taxon>Pucciniomycotina</taxon>
        <taxon>Pucciniomycetes</taxon>
        <taxon>Pucciniales</taxon>
        <taxon>Pucciniaceae</taxon>
        <taxon>Puccinia</taxon>
    </lineage>
</organism>
<evidence type="ECO:0000313" key="2">
    <source>
        <dbReference type="Proteomes" id="UP000324748"/>
    </source>
</evidence>
<evidence type="ECO:0000313" key="1">
    <source>
        <dbReference type="EMBL" id="KAA1075112.1"/>
    </source>
</evidence>
<dbReference type="Proteomes" id="UP000324748">
    <property type="component" value="Unassembled WGS sequence"/>
</dbReference>
<keyword evidence="2" id="KW-1185">Reference proteome</keyword>
<name>A0A5B0MEN0_PUCGR</name>
<comment type="caution">
    <text evidence="1">The sequence shown here is derived from an EMBL/GenBank/DDBJ whole genome shotgun (WGS) entry which is preliminary data.</text>
</comment>
<dbReference type="EMBL" id="VSWC01000157">
    <property type="protein sequence ID" value="KAA1075112.1"/>
    <property type="molecule type" value="Genomic_DNA"/>
</dbReference>
<dbReference type="PANTHER" id="PTHR48159">
    <property type="entry name" value="MULE DOMAIN-CONTAINING PROTEIN"/>
    <property type="match status" value="1"/>
</dbReference>